<dbReference type="OrthoDB" id="70770at2759"/>
<sequence length="352" mass="40249">MPLRASLISSSILSAIFHDPHPPNYPLLTRLLAFLRLFHLLLTRHHPADFAALRTHAWSLDEHEYTESFRRATTRRNKGQLIPIGDLGYSGSAFFTTPNGKYLIKSLPRRFEYRFFTEELLDPYVAHMHAHPTSLLVRITDLLFAPMASIGGLLGAAPTHHIVMENVMYGRDEDPEKARWETYDLKPSTYFVPERDIAGGRLASEGVKERLVDEFPDRIVVSPTAREELLGLLELDTGFLEEYNAVDYSLFLVRYPGPNAEGIGEREVKCLTSRSSAWRDGMVDVRGEWVYRAVVLDFFWAKHALRAQAMSGLVKSFNFFARKGEMSITTRPDEYRERFLNMVQDIVAVPEI</sequence>
<dbReference type="Proteomes" id="UP000504638">
    <property type="component" value="Unplaced"/>
</dbReference>
<evidence type="ECO:0000313" key="4">
    <source>
        <dbReference type="Proteomes" id="UP000504638"/>
    </source>
</evidence>
<dbReference type="GO" id="GO:0005524">
    <property type="term" value="F:ATP binding"/>
    <property type="evidence" value="ECO:0007669"/>
    <property type="project" value="UniProtKB-UniRule"/>
</dbReference>
<dbReference type="GO" id="GO:0005886">
    <property type="term" value="C:plasma membrane"/>
    <property type="evidence" value="ECO:0007669"/>
    <property type="project" value="TreeGrafter"/>
</dbReference>
<keyword evidence="1" id="KW-0547">Nucleotide-binding</keyword>
<reference evidence="5" key="2">
    <citation type="submission" date="2020-04" db="EMBL/GenBank/DDBJ databases">
        <authorList>
            <consortium name="NCBI Genome Project"/>
        </authorList>
    </citation>
    <scope>NUCLEOTIDE SEQUENCE</scope>
    <source>
        <strain evidence="5">CBS 781.70</strain>
    </source>
</reference>
<keyword evidence="1" id="KW-0418">Kinase</keyword>
<evidence type="ECO:0000259" key="2">
    <source>
        <dbReference type="PROSITE" id="PS51455"/>
    </source>
</evidence>
<reference evidence="3 5" key="1">
    <citation type="submission" date="2020-01" db="EMBL/GenBank/DDBJ databases">
        <authorList>
            <consortium name="DOE Joint Genome Institute"/>
            <person name="Haridas S."/>
            <person name="Albert R."/>
            <person name="Binder M."/>
            <person name="Bloem J."/>
            <person name="Labutti K."/>
            <person name="Salamov A."/>
            <person name="Andreopoulos B."/>
            <person name="Baker S.E."/>
            <person name="Barry K."/>
            <person name="Bills G."/>
            <person name="Bluhm B.H."/>
            <person name="Cannon C."/>
            <person name="Castanera R."/>
            <person name="Culley D.E."/>
            <person name="Daum C."/>
            <person name="Ezra D."/>
            <person name="Gonzalez J.B."/>
            <person name="Henrissat B."/>
            <person name="Kuo A."/>
            <person name="Liang C."/>
            <person name="Lipzen A."/>
            <person name="Lutzoni F."/>
            <person name="Magnuson J."/>
            <person name="Mondo S."/>
            <person name="Nolan M."/>
            <person name="Ohm R."/>
            <person name="Pangilinan J."/>
            <person name="Park H.-J."/>
            <person name="Ramirez L."/>
            <person name="Alfaro M."/>
            <person name="Sun H."/>
            <person name="Tritt A."/>
            <person name="Yoshinaga Y."/>
            <person name="Zwiers L.-H."/>
            <person name="Turgeon B.G."/>
            <person name="Goodwin S.B."/>
            <person name="Spatafora J.W."/>
            <person name="Crous P.W."/>
            <person name="Grigoriev I.V."/>
        </authorList>
    </citation>
    <scope>NUCLEOTIDE SEQUENCE</scope>
    <source>
        <strain evidence="3 5">CBS 781.70</strain>
    </source>
</reference>
<gene>
    <name evidence="3 5" type="ORF">P152DRAFT_404793</name>
</gene>
<dbReference type="InterPro" id="IPR023610">
    <property type="entry name" value="PInositol-4/5-P-5/4-kinase"/>
</dbReference>
<dbReference type="InterPro" id="IPR027483">
    <property type="entry name" value="PInositol-4-P-4/5-kinase_C_sf"/>
</dbReference>
<name>A0A6G1FSQ8_9PEZI</name>
<dbReference type="GeneID" id="54417350"/>
<evidence type="ECO:0000313" key="5">
    <source>
        <dbReference type="RefSeq" id="XP_033530391.1"/>
    </source>
</evidence>
<dbReference type="GO" id="GO:0046854">
    <property type="term" value="P:phosphatidylinositol phosphate biosynthetic process"/>
    <property type="evidence" value="ECO:0007669"/>
    <property type="project" value="TreeGrafter"/>
</dbReference>
<dbReference type="InterPro" id="IPR027484">
    <property type="entry name" value="PInositol-4-P-5-kinase_N"/>
</dbReference>
<keyword evidence="4" id="KW-1185">Reference proteome</keyword>
<dbReference type="Gene3D" id="3.30.800.10">
    <property type="entry name" value="Phosphatidylinositol Phosphate Kinase II Beta"/>
    <property type="match status" value="1"/>
</dbReference>
<dbReference type="RefSeq" id="XP_033530391.1">
    <property type="nucleotide sequence ID" value="XM_033676780.1"/>
</dbReference>
<dbReference type="Pfam" id="PF01504">
    <property type="entry name" value="PIP5K"/>
    <property type="match status" value="1"/>
</dbReference>
<evidence type="ECO:0000313" key="3">
    <source>
        <dbReference type="EMBL" id="KAF1808760.1"/>
    </source>
</evidence>
<proteinExistence type="predicted"/>
<keyword evidence="1" id="KW-0808">Transferase</keyword>
<dbReference type="PROSITE" id="PS51455">
    <property type="entry name" value="PIPK"/>
    <property type="match status" value="1"/>
</dbReference>
<dbReference type="GO" id="GO:0016308">
    <property type="term" value="F:1-phosphatidylinositol-4-phosphate 5-kinase activity"/>
    <property type="evidence" value="ECO:0007669"/>
    <property type="project" value="TreeGrafter"/>
</dbReference>
<keyword evidence="1" id="KW-0067">ATP-binding</keyword>
<organism evidence="3">
    <name type="scientific">Eremomyces bilateralis CBS 781.70</name>
    <dbReference type="NCBI Taxonomy" id="1392243"/>
    <lineage>
        <taxon>Eukaryota</taxon>
        <taxon>Fungi</taxon>
        <taxon>Dikarya</taxon>
        <taxon>Ascomycota</taxon>
        <taxon>Pezizomycotina</taxon>
        <taxon>Dothideomycetes</taxon>
        <taxon>Dothideomycetes incertae sedis</taxon>
        <taxon>Eremomycetales</taxon>
        <taxon>Eremomycetaceae</taxon>
        <taxon>Eremomyces</taxon>
    </lineage>
</organism>
<dbReference type="PANTHER" id="PTHR23086">
    <property type="entry name" value="PHOSPHATIDYLINOSITOL-4-PHOSPHATE 5-KINASE"/>
    <property type="match status" value="1"/>
</dbReference>
<dbReference type="SUPFAM" id="SSF56104">
    <property type="entry name" value="SAICAR synthase-like"/>
    <property type="match status" value="1"/>
</dbReference>
<dbReference type="EMBL" id="ML975179">
    <property type="protein sequence ID" value="KAF1808760.1"/>
    <property type="molecule type" value="Genomic_DNA"/>
</dbReference>
<reference evidence="5" key="3">
    <citation type="submission" date="2025-04" db="UniProtKB">
        <authorList>
            <consortium name="RefSeq"/>
        </authorList>
    </citation>
    <scope>IDENTIFICATION</scope>
    <source>
        <strain evidence="5">CBS 781.70</strain>
    </source>
</reference>
<dbReference type="SMART" id="SM00330">
    <property type="entry name" value="PIPKc"/>
    <property type="match status" value="1"/>
</dbReference>
<accession>A0A6G1FSQ8</accession>
<dbReference type="AlphaFoldDB" id="A0A6G1FSQ8"/>
<feature type="domain" description="PIPK" evidence="2">
    <location>
        <begin position="1"/>
        <end position="347"/>
    </location>
</feature>
<protein>
    <submittedName>
        <fullName evidence="3 5">SAICAR synthase-like protein</fullName>
    </submittedName>
</protein>
<dbReference type="PANTHER" id="PTHR23086:SF126">
    <property type="entry name" value="PIPK DOMAIN-CONTAINING PROTEIN"/>
    <property type="match status" value="1"/>
</dbReference>
<dbReference type="InterPro" id="IPR002498">
    <property type="entry name" value="PInositol-4-P-4/5-kinase_core"/>
</dbReference>
<evidence type="ECO:0000256" key="1">
    <source>
        <dbReference type="PROSITE-ProRule" id="PRU00781"/>
    </source>
</evidence>
<dbReference type="Gene3D" id="3.30.810.10">
    <property type="entry name" value="2-Layer Sandwich"/>
    <property type="match status" value="1"/>
</dbReference>